<reference evidence="4 5" key="1">
    <citation type="journal article" date="2010" name="Stand. Genomic Sci.">
        <title>Complete genome sequence of Methanoplanus petrolearius type strain (SEBR 4847).</title>
        <authorList>
            <person name="Brambilla E."/>
            <person name="Djao O.D."/>
            <person name="Daligault H."/>
            <person name="Lapidus A."/>
            <person name="Lucas S."/>
            <person name="Hammon N."/>
            <person name="Nolan M."/>
            <person name="Tice H."/>
            <person name="Cheng J.F."/>
            <person name="Han C."/>
            <person name="Tapia R."/>
            <person name="Goodwin L."/>
            <person name="Pitluck S."/>
            <person name="Liolios K."/>
            <person name="Ivanova N."/>
            <person name="Mavromatis K."/>
            <person name="Mikhailova N."/>
            <person name="Pati A."/>
            <person name="Chen A."/>
            <person name="Palaniappan K."/>
            <person name="Land M."/>
            <person name="Hauser L."/>
            <person name="Chang Y.J."/>
            <person name="Jeffries C.D."/>
            <person name="Rohde M."/>
            <person name="Spring S."/>
            <person name="Sikorski J."/>
            <person name="Goker M."/>
            <person name="Woyke T."/>
            <person name="Bristow J."/>
            <person name="Eisen J.A."/>
            <person name="Markowitz V."/>
            <person name="Hugenholtz P."/>
            <person name="Kyrpides N.C."/>
            <person name="Klenk H.P."/>
        </authorList>
    </citation>
    <scope>NUCLEOTIDE SEQUENCE [LARGE SCALE GENOMIC DNA]</scope>
    <source>
        <strain evidence="5">DSM 11571 / OCM 486 / SEBR 4847</strain>
    </source>
</reference>
<dbReference type="HOGENOM" id="CLU_519377_0_0_2"/>
<dbReference type="InterPro" id="IPR013750">
    <property type="entry name" value="GHMP_kinase_C_dom"/>
</dbReference>
<dbReference type="Proteomes" id="UP000006565">
    <property type="component" value="Chromosome"/>
</dbReference>
<dbReference type="InterPro" id="IPR053442">
    <property type="entry name" value="Beta-RFA-P_synthase"/>
</dbReference>
<dbReference type="eggNOG" id="arCOG01031">
    <property type="taxonomic scope" value="Archaea"/>
</dbReference>
<feature type="domain" description="GHMP kinase C-terminal" evidence="3">
    <location>
        <begin position="409"/>
        <end position="475"/>
    </location>
</feature>
<dbReference type="RefSeq" id="WP_013330437.1">
    <property type="nucleotide sequence ID" value="NC_014507.1"/>
</dbReference>
<name>E1RF20_METP4</name>
<sequence>MKSFNIAYNLQKLEEEVGTLSPMQKILLGTDGSVTTLLENVLGCEVTVHTLSQEVVPAGETVAASLEIPLGEPVNHRIVTLNEGETEKVLLYAASDSPISRLEPSFKDDLMLADIPIGRIMKMHHIESRRELDDVRVCRAGAGVSDVLGVFRHEPLLSRRYRIITGGKPLISIRETFPYSNFTEEKRVIVEAPARIHMGLIDMNGSSGRVDGGIGLSVEDPAIVVEAKRSDGIQINCGGDDFGRMEKTVKDVIEALGVKGGAEVTLHHTYPGHIGLGSGTQLSLATARAVSELYRPLPVREIAAISGRGGTSGIGTAAFESGGFILDGGHRFGPAGEKSDFRPSSVSAGVKPAPVLFRHPFPEDWKILLAIPDIPEGANGKAEVDIFRKYCPVPVADVQALCHTILMQMLPGIIEKDLDLFGSSVNAIQDLGLKKVEHSLQSPLIRELMDALRTTDAAGIGLSSFGPTVYAVGDTGMQDSLKAAEQAMAETGGSAFLTRARNRGADIRTSAESS</sequence>
<evidence type="ECO:0000259" key="2">
    <source>
        <dbReference type="Pfam" id="PF00288"/>
    </source>
</evidence>
<dbReference type="InterPro" id="IPR002800">
    <property type="entry name" value="Rv2949c-like"/>
</dbReference>
<evidence type="ECO:0000256" key="1">
    <source>
        <dbReference type="ARBA" id="ARBA00022679"/>
    </source>
</evidence>
<dbReference type="AlphaFoldDB" id="E1RF20"/>
<dbReference type="Pfam" id="PF01947">
    <property type="entry name" value="Rv2949c-like"/>
    <property type="match status" value="1"/>
</dbReference>
<accession>E1RF20</accession>
<gene>
    <name evidence="4" type="ordered locus">Mpet_2520</name>
</gene>
<evidence type="ECO:0000313" key="5">
    <source>
        <dbReference type="Proteomes" id="UP000006565"/>
    </source>
</evidence>
<dbReference type="InterPro" id="IPR028978">
    <property type="entry name" value="Chorismate_lyase_/UTRA_dom_sf"/>
</dbReference>
<dbReference type="PANTHER" id="PTHR20861">
    <property type="entry name" value="HOMOSERINE/4-DIPHOSPHOCYTIDYL-2-C-METHYL-D-ERYTHRITOL KINASE"/>
    <property type="match status" value="1"/>
</dbReference>
<dbReference type="Gene3D" id="3.40.1410.10">
    <property type="entry name" value="Chorismate lyase-like"/>
    <property type="match status" value="1"/>
</dbReference>
<dbReference type="InterPro" id="IPR020568">
    <property type="entry name" value="Ribosomal_Su5_D2-typ_SF"/>
</dbReference>
<proteinExistence type="predicted"/>
<feature type="domain" description="GHMP kinase N-terminal" evidence="2">
    <location>
        <begin position="247"/>
        <end position="322"/>
    </location>
</feature>
<dbReference type="EMBL" id="CP002117">
    <property type="protein sequence ID" value="ADN37264.1"/>
    <property type="molecule type" value="Genomic_DNA"/>
</dbReference>
<protein>
    <submittedName>
        <fullName evidence="4">Beta-ribofuranosylaminobenzene 5'-phosphate synthase family</fullName>
    </submittedName>
</protein>
<dbReference type="InterPro" id="IPR014721">
    <property type="entry name" value="Ribsml_uS5_D2-typ_fold_subgr"/>
</dbReference>
<dbReference type="KEGG" id="mpi:Mpet_2520"/>
<dbReference type="STRING" id="679926.Mpet_2520"/>
<dbReference type="GO" id="GO:0005524">
    <property type="term" value="F:ATP binding"/>
    <property type="evidence" value="ECO:0007669"/>
    <property type="project" value="InterPro"/>
</dbReference>
<dbReference type="eggNOG" id="arCOG01026">
    <property type="taxonomic scope" value="Archaea"/>
</dbReference>
<dbReference type="Gene3D" id="3.30.230.10">
    <property type="match status" value="1"/>
</dbReference>
<dbReference type="NCBIfam" id="NF040726">
    <property type="entry name" value="BetaRFA-P_synth"/>
    <property type="match status" value="1"/>
</dbReference>
<evidence type="ECO:0000259" key="3">
    <source>
        <dbReference type="Pfam" id="PF08544"/>
    </source>
</evidence>
<keyword evidence="1" id="KW-0808">Transferase</keyword>
<dbReference type="InterPro" id="IPR004422">
    <property type="entry name" value="RFAP_synthase"/>
</dbReference>
<dbReference type="GO" id="GO:0016740">
    <property type="term" value="F:transferase activity"/>
    <property type="evidence" value="ECO:0007669"/>
    <property type="project" value="UniProtKB-KW"/>
</dbReference>
<dbReference type="NCBIfam" id="TIGR00144">
    <property type="entry name" value="beta_RFAP_syn"/>
    <property type="match status" value="1"/>
</dbReference>
<dbReference type="SUPFAM" id="SSF54211">
    <property type="entry name" value="Ribosomal protein S5 domain 2-like"/>
    <property type="match status" value="1"/>
</dbReference>
<dbReference type="GeneID" id="9745013"/>
<evidence type="ECO:0000313" key="4">
    <source>
        <dbReference type="EMBL" id="ADN37264.1"/>
    </source>
</evidence>
<keyword evidence="5" id="KW-1185">Reference proteome</keyword>
<dbReference type="Pfam" id="PF08544">
    <property type="entry name" value="GHMP_kinases_C"/>
    <property type="match status" value="1"/>
</dbReference>
<dbReference type="OrthoDB" id="85156at2157"/>
<dbReference type="SUPFAM" id="SSF64288">
    <property type="entry name" value="Chorismate lyase-like"/>
    <property type="match status" value="1"/>
</dbReference>
<dbReference type="InterPro" id="IPR006204">
    <property type="entry name" value="GHMP_kinase_N_dom"/>
</dbReference>
<organism evidence="4 5">
    <name type="scientific">Methanolacinia petrolearia (strain DSM 11571 / OCM 486 / SEBR 4847)</name>
    <name type="common">Methanoplanus petrolearius</name>
    <dbReference type="NCBI Taxonomy" id="679926"/>
    <lineage>
        <taxon>Archaea</taxon>
        <taxon>Methanobacteriati</taxon>
        <taxon>Methanobacteriota</taxon>
        <taxon>Stenosarchaea group</taxon>
        <taxon>Methanomicrobia</taxon>
        <taxon>Methanomicrobiales</taxon>
        <taxon>Methanomicrobiaceae</taxon>
        <taxon>Methanolacinia</taxon>
    </lineage>
</organism>
<dbReference type="PANTHER" id="PTHR20861:SF6">
    <property type="entry name" value="BETA-RIBOFURANOSYLPHENOL 5'-PHOSPHATE SYNTHASE"/>
    <property type="match status" value="1"/>
</dbReference>
<dbReference type="Pfam" id="PF00288">
    <property type="entry name" value="GHMP_kinases_N"/>
    <property type="match status" value="1"/>
</dbReference>